<protein>
    <submittedName>
        <fullName evidence="2">Uncharacterized protein</fullName>
    </submittedName>
</protein>
<gene>
    <name evidence="2" type="ORF">AB5J50_39835</name>
</gene>
<evidence type="ECO:0000313" key="2">
    <source>
        <dbReference type="EMBL" id="XDQ66524.1"/>
    </source>
</evidence>
<evidence type="ECO:0000256" key="1">
    <source>
        <dbReference type="SAM" id="MobiDB-lite"/>
    </source>
</evidence>
<reference evidence="2" key="1">
    <citation type="submission" date="2024-07" db="EMBL/GenBank/DDBJ databases">
        <authorList>
            <person name="Yu S.T."/>
        </authorList>
    </citation>
    <scope>NUCLEOTIDE SEQUENCE</scope>
    <source>
        <strain evidence="2">R35</strain>
    </source>
</reference>
<accession>A0AB39SHB2</accession>
<dbReference type="RefSeq" id="WP_369263526.1">
    <property type="nucleotide sequence ID" value="NZ_CP163440.1"/>
</dbReference>
<feature type="compositionally biased region" description="Basic and acidic residues" evidence="1">
    <location>
        <begin position="23"/>
        <end position="39"/>
    </location>
</feature>
<sequence>MESSVLVKDAIVAMAGDTSFSVRPDHPKLPLADRHRELTRAAGRGRPGS</sequence>
<name>A0AB39SHB2_9ACTN</name>
<proteinExistence type="predicted"/>
<dbReference type="EMBL" id="CP163440">
    <property type="protein sequence ID" value="XDQ66524.1"/>
    <property type="molecule type" value="Genomic_DNA"/>
</dbReference>
<dbReference type="AlphaFoldDB" id="A0AB39SHB2"/>
<organism evidence="2">
    <name type="scientific">Streptomyces sp. R35</name>
    <dbReference type="NCBI Taxonomy" id="3238630"/>
    <lineage>
        <taxon>Bacteria</taxon>
        <taxon>Bacillati</taxon>
        <taxon>Actinomycetota</taxon>
        <taxon>Actinomycetes</taxon>
        <taxon>Kitasatosporales</taxon>
        <taxon>Streptomycetaceae</taxon>
        <taxon>Streptomyces</taxon>
    </lineage>
</organism>
<feature type="region of interest" description="Disordered" evidence="1">
    <location>
        <begin position="16"/>
        <end position="49"/>
    </location>
</feature>